<name>A0A6J1Q4X1_9HYME</name>
<sequence length="234" mass="23691">MSGRGGGGGTGRVPPTARGGKGAKTAGPLPPRTAAVIITVPRGGAVLYAEVLRATREKVSLAAIGIEDINCRRAVTGGVVLEVPGEGAKQKADVLARQISAVLEGSEVRVARPSKSVELRLKGLDDSVTIWEIAAAIAAVGGCEGGDVKVGEILRPPRGMGIAWARCPAGVASSVMKAGLRVGWSIPKVELLQTGLCAPPRWTAAGVVTAAGRAATGLADALRRPRSVRFGVAG</sequence>
<evidence type="ECO:0000256" key="1">
    <source>
        <dbReference type="SAM" id="MobiDB-lite"/>
    </source>
</evidence>
<dbReference type="RefSeq" id="XP_024877239.1">
    <property type="nucleotide sequence ID" value="XM_025021471.1"/>
</dbReference>
<evidence type="ECO:0000313" key="2">
    <source>
        <dbReference type="Proteomes" id="UP000504618"/>
    </source>
</evidence>
<reference evidence="3" key="1">
    <citation type="submission" date="2025-08" db="UniProtKB">
        <authorList>
            <consortium name="RefSeq"/>
        </authorList>
    </citation>
    <scope>IDENTIFICATION</scope>
    <source>
        <tissue evidence="3">Whole body</tissue>
    </source>
</reference>
<proteinExistence type="predicted"/>
<keyword evidence="2" id="KW-1185">Reference proteome</keyword>
<feature type="compositionally biased region" description="Gly residues" evidence="1">
    <location>
        <begin position="1"/>
        <end position="11"/>
    </location>
</feature>
<dbReference type="Proteomes" id="UP000504618">
    <property type="component" value="Unplaced"/>
</dbReference>
<feature type="compositionally biased region" description="Low complexity" evidence="1">
    <location>
        <begin position="12"/>
        <end position="27"/>
    </location>
</feature>
<organism evidence="2 3">
    <name type="scientific">Temnothorax curvispinosus</name>
    <dbReference type="NCBI Taxonomy" id="300111"/>
    <lineage>
        <taxon>Eukaryota</taxon>
        <taxon>Metazoa</taxon>
        <taxon>Ecdysozoa</taxon>
        <taxon>Arthropoda</taxon>
        <taxon>Hexapoda</taxon>
        <taxon>Insecta</taxon>
        <taxon>Pterygota</taxon>
        <taxon>Neoptera</taxon>
        <taxon>Endopterygota</taxon>
        <taxon>Hymenoptera</taxon>
        <taxon>Apocrita</taxon>
        <taxon>Aculeata</taxon>
        <taxon>Formicoidea</taxon>
        <taxon>Formicidae</taxon>
        <taxon>Myrmicinae</taxon>
        <taxon>Temnothorax</taxon>
    </lineage>
</organism>
<accession>A0A6J1Q4X1</accession>
<dbReference type="AlphaFoldDB" id="A0A6J1Q4X1"/>
<gene>
    <name evidence="3" type="primary">LOC112458059</name>
</gene>
<dbReference type="GeneID" id="112458059"/>
<protein>
    <submittedName>
        <fullName evidence="3">Uncharacterized protein LOC112458059</fullName>
    </submittedName>
</protein>
<evidence type="ECO:0000313" key="3">
    <source>
        <dbReference type="RefSeq" id="XP_024877239.1"/>
    </source>
</evidence>
<feature type="region of interest" description="Disordered" evidence="1">
    <location>
        <begin position="1"/>
        <end position="28"/>
    </location>
</feature>
<dbReference type="OrthoDB" id="7554581at2759"/>